<evidence type="ECO:0000256" key="7">
    <source>
        <dbReference type="ARBA" id="ARBA00022927"/>
    </source>
</evidence>
<proteinExistence type="inferred from homology"/>
<keyword evidence="5" id="KW-0813">Transport</keyword>
<name>Q6CT56_KLULA</name>
<feature type="region of interest" description="Disordered" evidence="17">
    <location>
        <begin position="1"/>
        <end position="33"/>
    </location>
</feature>
<evidence type="ECO:0000256" key="4">
    <source>
        <dbReference type="ARBA" id="ARBA00011056"/>
    </source>
</evidence>
<evidence type="ECO:0000313" key="19">
    <source>
        <dbReference type="Proteomes" id="UP000000598"/>
    </source>
</evidence>
<comment type="similarity">
    <text evidence="4">Belongs to the GLE1 family.</text>
</comment>
<dbReference type="STRING" id="284590.Q6CT56"/>
<gene>
    <name evidence="18" type="ORF">KLLA0_C15235g</name>
</gene>
<evidence type="ECO:0000256" key="6">
    <source>
        <dbReference type="ARBA" id="ARBA00022816"/>
    </source>
</evidence>
<evidence type="ECO:0000256" key="1">
    <source>
        <dbReference type="ARBA" id="ARBA00004335"/>
    </source>
</evidence>
<dbReference type="InterPro" id="IPR012476">
    <property type="entry name" value="GLE1"/>
</dbReference>
<dbReference type="Pfam" id="PF07817">
    <property type="entry name" value="GLE1"/>
    <property type="match status" value="1"/>
</dbReference>
<dbReference type="HOGENOM" id="CLU_029651_0_0_1"/>
<evidence type="ECO:0000256" key="5">
    <source>
        <dbReference type="ARBA" id="ARBA00022448"/>
    </source>
</evidence>
<dbReference type="GO" id="GO:0015031">
    <property type="term" value="P:protein transport"/>
    <property type="evidence" value="ECO:0007669"/>
    <property type="project" value="UniProtKB-KW"/>
</dbReference>
<dbReference type="FunCoup" id="Q6CT56">
    <property type="interactions" value="143"/>
</dbReference>
<keyword evidence="7" id="KW-0653">Protein transport</keyword>
<evidence type="ECO:0000256" key="9">
    <source>
        <dbReference type="ARBA" id="ARBA00023054"/>
    </source>
</evidence>
<dbReference type="eggNOG" id="KOG2412">
    <property type="taxonomic scope" value="Eukaryota"/>
</dbReference>
<feature type="region of interest" description="Disordered" evidence="17">
    <location>
        <begin position="185"/>
        <end position="206"/>
    </location>
</feature>
<evidence type="ECO:0000256" key="14">
    <source>
        <dbReference type="ARBA" id="ARBA00029983"/>
    </source>
</evidence>
<dbReference type="GO" id="GO:0031369">
    <property type="term" value="F:translation initiation factor binding"/>
    <property type="evidence" value="ECO:0007669"/>
    <property type="project" value="TreeGrafter"/>
</dbReference>
<evidence type="ECO:0000256" key="8">
    <source>
        <dbReference type="ARBA" id="ARBA00023010"/>
    </source>
</evidence>
<evidence type="ECO:0000313" key="18">
    <source>
        <dbReference type="EMBL" id="CAH01734.1"/>
    </source>
</evidence>
<accession>Q6CT56</accession>
<evidence type="ECO:0000256" key="11">
    <source>
        <dbReference type="ARBA" id="ARBA00023136"/>
    </source>
</evidence>
<keyword evidence="11" id="KW-0472">Membrane</keyword>
<evidence type="ECO:0000256" key="2">
    <source>
        <dbReference type="ARBA" id="ARBA00004567"/>
    </source>
</evidence>
<dbReference type="GO" id="GO:0016973">
    <property type="term" value="P:poly(A)+ mRNA export from nucleus"/>
    <property type="evidence" value="ECO:0007669"/>
    <property type="project" value="InterPro"/>
</dbReference>
<dbReference type="FunFam" id="1.25.40.510:FF:000003">
    <property type="entry name" value="Nucleoporin GLE1"/>
    <property type="match status" value="1"/>
</dbReference>
<dbReference type="InParanoid" id="Q6CT56"/>
<protein>
    <recommendedName>
        <fullName evidence="13">mRNA export factor GLE1</fullName>
    </recommendedName>
    <alternativeName>
        <fullName evidence="15">Nuclear pore protein GLE1</fullName>
    </alternativeName>
    <alternativeName>
        <fullName evidence="14">Nucleoporin GLE1</fullName>
    </alternativeName>
    <alternativeName>
        <fullName evidence="16">RNA export factor GLE1</fullName>
    </alternativeName>
</protein>
<keyword evidence="9" id="KW-0175">Coiled coil</keyword>
<dbReference type="PaxDb" id="284590-Q6CT56"/>
<dbReference type="GO" id="GO:0005737">
    <property type="term" value="C:cytoplasm"/>
    <property type="evidence" value="ECO:0007669"/>
    <property type="project" value="UniProtKB-ARBA"/>
</dbReference>
<keyword evidence="12" id="KW-0539">Nucleus</keyword>
<dbReference type="GO" id="GO:0005543">
    <property type="term" value="F:phospholipid binding"/>
    <property type="evidence" value="ECO:0007669"/>
    <property type="project" value="TreeGrafter"/>
</dbReference>
<evidence type="ECO:0000256" key="12">
    <source>
        <dbReference type="ARBA" id="ARBA00023242"/>
    </source>
</evidence>
<sequence length="544" mass="62781">MRFSFDELYENAERKQSQNTSSSDSDYELDGEFTYIGDPSDGIQLKLPKLYHSSKNDGQGEEQGFSSGDTISLEDVVEPEIVSMLSNLNITLERNALPHLTTRGHENKALGPVLIDEAELYYQEKKDLIDEVEQHTFPMQDQVLESVWNEEIDSIEKVNQRLIKSIKDKKKREEEARIQKECEAEKRRQEELKHKKEMEKKLKEEEKRKIQEMAEKEKKAEEAKRVEALKKKQEQEQLERNKLKQSKESTNFKLIEETFTKYKTMIQTIKTEIIEPVKADPTLKKTLAQHKRKINPKFGQLTNSTAQLNAITNELTELVLQTKANQLAYKWILNFIAKAIVSQAESEARVKPESALPLGTLALSLLASYPELKEFLLARLIKKCPFVIGYTCSIDTVEGRTRMGWKRQSDNRWEEDISYDERMGGMITLFAVITRLPLPQTYIQKLVHPFPISWSWRMLARIGNTPKDLLTNTHFVVLAYWWEAAAAQLLQAYNVQATKLLEVISIDLTALVADKKFVGAARLRIINEEWHNTNQISSFPDMAA</sequence>
<keyword evidence="8" id="KW-0811">Translocation</keyword>
<dbReference type="Proteomes" id="UP000000598">
    <property type="component" value="Chromosome C"/>
</dbReference>
<dbReference type="GO" id="GO:0000822">
    <property type="term" value="F:inositol hexakisphosphate binding"/>
    <property type="evidence" value="ECO:0007669"/>
    <property type="project" value="TreeGrafter"/>
</dbReference>
<evidence type="ECO:0000256" key="10">
    <source>
        <dbReference type="ARBA" id="ARBA00023132"/>
    </source>
</evidence>
<dbReference type="GO" id="GO:0044614">
    <property type="term" value="C:nuclear pore cytoplasmic filaments"/>
    <property type="evidence" value="ECO:0007669"/>
    <property type="project" value="TreeGrafter"/>
</dbReference>
<keyword evidence="6" id="KW-0509">mRNA transport</keyword>
<dbReference type="PANTHER" id="PTHR12960:SF0">
    <property type="entry name" value="MRNA EXPORT FACTOR GLE1"/>
    <property type="match status" value="1"/>
</dbReference>
<reference evidence="18 19" key="1">
    <citation type="journal article" date="2004" name="Nature">
        <title>Genome evolution in yeasts.</title>
        <authorList>
            <consortium name="Genolevures"/>
            <person name="Dujon B."/>
            <person name="Sherman D."/>
            <person name="Fischer G."/>
            <person name="Durrens P."/>
            <person name="Casaregola S."/>
            <person name="Lafontaine I."/>
            <person name="de Montigny J."/>
            <person name="Marck C."/>
            <person name="Neuveglise C."/>
            <person name="Talla E."/>
            <person name="Goffard N."/>
            <person name="Frangeul L."/>
            <person name="Aigle M."/>
            <person name="Anthouard V."/>
            <person name="Babour A."/>
            <person name="Barbe V."/>
            <person name="Barnay S."/>
            <person name="Blanchin S."/>
            <person name="Beckerich J.M."/>
            <person name="Beyne E."/>
            <person name="Bleykasten C."/>
            <person name="Boisrame A."/>
            <person name="Boyer J."/>
            <person name="Cattolico L."/>
            <person name="Confanioleri F."/>
            <person name="de Daruvar A."/>
            <person name="Despons L."/>
            <person name="Fabre E."/>
            <person name="Fairhead C."/>
            <person name="Ferry-Dumazet H."/>
            <person name="Groppi A."/>
            <person name="Hantraye F."/>
            <person name="Hennequin C."/>
            <person name="Jauniaux N."/>
            <person name="Joyet P."/>
            <person name="Kachouri R."/>
            <person name="Kerrest A."/>
            <person name="Koszul R."/>
            <person name="Lemaire M."/>
            <person name="Lesur I."/>
            <person name="Ma L."/>
            <person name="Muller H."/>
            <person name="Nicaud J.M."/>
            <person name="Nikolski M."/>
            <person name="Oztas S."/>
            <person name="Ozier-Kalogeropoulos O."/>
            <person name="Pellenz S."/>
            <person name="Potier S."/>
            <person name="Richard G.F."/>
            <person name="Straub M.L."/>
            <person name="Suleau A."/>
            <person name="Swennene D."/>
            <person name="Tekaia F."/>
            <person name="Wesolowski-Louvel M."/>
            <person name="Westhof E."/>
            <person name="Wirth B."/>
            <person name="Zeniou-Meyer M."/>
            <person name="Zivanovic I."/>
            <person name="Bolotin-Fukuhara M."/>
            <person name="Thierry A."/>
            <person name="Bouchier C."/>
            <person name="Caudron B."/>
            <person name="Scarpelli C."/>
            <person name="Gaillardin C."/>
            <person name="Weissenbach J."/>
            <person name="Wincker P."/>
            <person name="Souciet J.L."/>
        </authorList>
    </citation>
    <scope>NUCLEOTIDE SEQUENCE [LARGE SCALE GENOMIC DNA]</scope>
    <source>
        <strain evidence="19">ATCC 8585 / CBS 2359 / DSM 70799 / NBRC 1267 / NRRL Y-1140 / WM37</strain>
    </source>
</reference>
<keyword evidence="19" id="KW-1185">Reference proteome</keyword>
<dbReference type="AlphaFoldDB" id="Q6CT56"/>
<organism evidence="18 19">
    <name type="scientific">Kluyveromyces lactis (strain ATCC 8585 / CBS 2359 / DSM 70799 / NBRC 1267 / NRRL Y-1140 / WM37)</name>
    <name type="common">Yeast</name>
    <name type="synonym">Candida sphaerica</name>
    <dbReference type="NCBI Taxonomy" id="284590"/>
    <lineage>
        <taxon>Eukaryota</taxon>
        <taxon>Fungi</taxon>
        <taxon>Dikarya</taxon>
        <taxon>Ascomycota</taxon>
        <taxon>Saccharomycotina</taxon>
        <taxon>Saccharomycetes</taxon>
        <taxon>Saccharomycetales</taxon>
        <taxon>Saccharomycetaceae</taxon>
        <taxon>Kluyveromyces</taxon>
    </lineage>
</organism>
<dbReference type="Gene3D" id="1.25.40.510">
    <property type="entry name" value="GLE1-like"/>
    <property type="match status" value="1"/>
</dbReference>
<dbReference type="PANTHER" id="PTHR12960">
    <property type="entry name" value="GLE-1-RELATED"/>
    <property type="match status" value="1"/>
</dbReference>
<evidence type="ECO:0000256" key="17">
    <source>
        <dbReference type="SAM" id="MobiDB-lite"/>
    </source>
</evidence>
<dbReference type="GO" id="GO:0031965">
    <property type="term" value="C:nuclear membrane"/>
    <property type="evidence" value="ECO:0007669"/>
    <property type="project" value="UniProtKB-SubCell"/>
</dbReference>
<dbReference type="InterPro" id="IPR038506">
    <property type="entry name" value="GLE1-like_sf"/>
</dbReference>
<dbReference type="EMBL" id="CR382123">
    <property type="protein sequence ID" value="CAH01734.1"/>
    <property type="molecule type" value="Genomic_DNA"/>
</dbReference>
<evidence type="ECO:0000256" key="16">
    <source>
        <dbReference type="ARBA" id="ARBA00075681"/>
    </source>
</evidence>
<dbReference type="KEGG" id="kla:KLLA0_C15235g"/>
<keyword evidence="10" id="KW-0906">Nuclear pore complex</keyword>
<evidence type="ECO:0000256" key="3">
    <source>
        <dbReference type="ARBA" id="ARBA00004620"/>
    </source>
</evidence>
<comment type="subcellular location">
    <subcellularLocation>
        <location evidence="1">Nucleus membrane</location>
        <topology evidence="1">Peripheral membrane protein</topology>
        <orientation evidence="1">Cytoplasmic side</orientation>
    </subcellularLocation>
    <subcellularLocation>
        <location evidence="3">Nucleus membrane</location>
        <topology evidence="3">Peripheral membrane protein</topology>
        <orientation evidence="3">Nucleoplasmic side</orientation>
    </subcellularLocation>
    <subcellularLocation>
        <location evidence="2">Nucleus</location>
        <location evidence="2">Nuclear pore complex</location>
    </subcellularLocation>
</comment>
<evidence type="ECO:0000256" key="15">
    <source>
        <dbReference type="ARBA" id="ARBA00075092"/>
    </source>
</evidence>
<evidence type="ECO:0000256" key="13">
    <source>
        <dbReference type="ARBA" id="ARBA00026227"/>
    </source>
</evidence>
<dbReference type="OMA" id="VPANIHS"/>